<dbReference type="GO" id="GO:0008999">
    <property type="term" value="F:protein-N-terminal-alanine acetyltransferase activity"/>
    <property type="evidence" value="ECO:0007669"/>
    <property type="project" value="TreeGrafter"/>
</dbReference>
<proteinExistence type="predicted"/>
<dbReference type="GO" id="GO:1990189">
    <property type="term" value="F:protein N-terminal-serine acetyltransferase activity"/>
    <property type="evidence" value="ECO:0007669"/>
    <property type="project" value="TreeGrafter"/>
</dbReference>
<evidence type="ECO:0000259" key="1">
    <source>
        <dbReference type="Pfam" id="PF13302"/>
    </source>
</evidence>
<evidence type="ECO:0000313" key="3">
    <source>
        <dbReference type="Proteomes" id="UP000053477"/>
    </source>
</evidence>
<name>A0A0H2RUW2_9AGAM</name>
<dbReference type="PANTHER" id="PTHR43441">
    <property type="entry name" value="RIBOSOMAL-PROTEIN-SERINE ACETYLTRANSFERASE"/>
    <property type="match status" value="1"/>
</dbReference>
<dbReference type="Proteomes" id="UP000053477">
    <property type="component" value="Unassembled WGS sequence"/>
</dbReference>
<protein>
    <recommendedName>
        <fullName evidence="1">N-acetyltransferase domain-containing protein</fullName>
    </recommendedName>
</protein>
<dbReference type="OrthoDB" id="41238at2759"/>
<dbReference type="Pfam" id="PF13302">
    <property type="entry name" value="Acetyltransf_3"/>
    <property type="match status" value="1"/>
</dbReference>
<gene>
    <name evidence="2" type="ORF">SCHPADRAFT_874454</name>
</gene>
<keyword evidence="3" id="KW-1185">Reference proteome</keyword>
<dbReference type="InterPro" id="IPR016181">
    <property type="entry name" value="Acyl_CoA_acyltransferase"/>
</dbReference>
<accession>A0A0H2RUW2</accession>
<dbReference type="SUPFAM" id="SSF55729">
    <property type="entry name" value="Acyl-CoA N-acyltransferases (Nat)"/>
    <property type="match status" value="1"/>
</dbReference>
<dbReference type="AlphaFoldDB" id="A0A0H2RUW2"/>
<evidence type="ECO:0000313" key="2">
    <source>
        <dbReference type="EMBL" id="KLO13243.1"/>
    </source>
</evidence>
<dbReference type="EMBL" id="KQ085963">
    <property type="protein sequence ID" value="KLO13243.1"/>
    <property type="molecule type" value="Genomic_DNA"/>
</dbReference>
<dbReference type="Gene3D" id="3.40.630.30">
    <property type="match status" value="1"/>
</dbReference>
<dbReference type="InterPro" id="IPR000182">
    <property type="entry name" value="GNAT_dom"/>
</dbReference>
<reference evidence="2 3" key="1">
    <citation type="submission" date="2015-04" db="EMBL/GenBank/DDBJ databases">
        <title>Complete genome sequence of Schizopora paradoxa KUC8140, a cosmopolitan wood degrader in East Asia.</title>
        <authorList>
            <consortium name="DOE Joint Genome Institute"/>
            <person name="Min B."/>
            <person name="Park H."/>
            <person name="Jang Y."/>
            <person name="Kim J.-J."/>
            <person name="Kim K.H."/>
            <person name="Pangilinan J."/>
            <person name="Lipzen A."/>
            <person name="Riley R."/>
            <person name="Grigoriev I.V."/>
            <person name="Spatafora J.W."/>
            <person name="Choi I.-G."/>
        </authorList>
    </citation>
    <scope>NUCLEOTIDE SEQUENCE [LARGE SCALE GENOMIC DNA]</scope>
    <source>
        <strain evidence="2 3">KUC8140</strain>
    </source>
</reference>
<organism evidence="2 3">
    <name type="scientific">Schizopora paradoxa</name>
    <dbReference type="NCBI Taxonomy" id="27342"/>
    <lineage>
        <taxon>Eukaryota</taxon>
        <taxon>Fungi</taxon>
        <taxon>Dikarya</taxon>
        <taxon>Basidiomycota</taxon>
        <taxon>Agaricomycotina</taxon>
        <taxon>Agaricomycetes</taxon>
        <taxon>Hymenochaetales</taxon>
        <taxon>Schizoporaceae</taxon>
        <taxon>Schizopora</taxon>
    </lineage>
</organism>
<dbReference type="PANTHER" id="PTHR43441:SF5">
    <property type="entry name" value="FAMILY ACETYLTRANSFERASE, PUTATIVE-RELATED"/>
    <property type="match status" value="1"/>
</dbReference>
<dbReference type="STRING" id="27342.A0A0H2RUW2"/>
<sequence>MQSTEVHIERPIRSTTPSSWCNAYDPNAQPVIPKGQLYGPTPYDINFCFPYVPRALETDQIKLEPFIPRLHGVAFFQHATSFPEDFHFMRFTPPDTLEGLLTYVELTYRRNPANMLFVIIDKATGRFGGVAGLVNCDAEHRTADIAMGIAFRGYRGTSGSVLTASLLLRYCMNLPTDDVPGLGLRRVTWTSHASNPRSQGLARALGMRMEMEKRWSRAISPEKVSNGRMLRSGDPCDSQGVDDLFFVMCFDDWEAGGQNTVAFALATVRYEAKL</sequence>
<dbReference type="InParanoid" id="A0A0H2RUW2"/>
<dbReference type="InterPro" id="IPR051908">
    <property type="entry name" value="Ribosomal_N-acetyltransferase"/>
</dbReference>
<feature type="domain" description="N-acetyltransferase" evidence="1">
    <location>
        <begin position="84"/>
        <end position="208"/>
    </location>
</feature>